<dbReference type="Ensembl" id="ENSMPUT00000006937.1">
    <property type="protein sequence ID" value="ENSMPUP00000006823.1"/>
    <property type="gene ID" value="ENSMPUG00000006878.1"/>
</dbReference>
<dbReference type="Gene3D" id="2.110.10.10">
    <property type="entry name" value="Hemopexin-like domain"/>
    <property type="match status" value="1"/>
</dbReference>
<protein>
    <submittedName>
        <fullName evidence="2">Uncharacterized protein</fullName>
    </submittedName>
</protein>
<proteinExistence type="predicted"/>
<dbReference type="AlphaFoldDB" id="M3Y672"/>
<dbReference type="EMBL" id="AEYP01061503">
    <property type="status" value="NOT_ANNOTATED_CDS"/>
    <property type="molecule type" value="Genomic_DNA"/>
</dbReference>
<dbReference type="HOGENOM" id="CLU_2518216_0_0_1"/>
<evidence type="ECO:0000313" key="2">
    <source>
        <dbReference type="Ensembl" id="ENSMPUP00000006823.1"/>
    </source>
</evidence>
<sequence>MTSTLDLPRDAADSATEEALSLWQEVTPLTSRADDGEADIKIFAVRRSQFEAMRGTEVQAGYPKGIHTLGFPATVGKIDAAFSDKEKKKTYFFVGDKCWR</sequence>
<dbReference type="Pfam" id="PF00045">
    <property type="entry name" value="Hemopexin"/>
    <property type="match status" value="1"/>
</dbReference>
<dbReference type="PROSITE" id="PS51642">
    <property type="entry name" value="HEMOPEXIN_2"/>
    <property type="match status" value="1"/>
</dbReference>
<dbReference type="InterPro" id="IPR036375">
    <property type="entry name" value="Hemopexin-like_dom_sf"/>
</dbReference>
<organism evidence="2">
    <name type="scientific">Mustela putorius furo</name>
    <name type="common">European domestic ferret</name>
    <name type="synonym">Mustela furo</name>
    <dbReference type="NCBI Taxonomy" id="9669"/>
    <lineage>
        <taxon>Eukaryota</taxon>
        <taxon>Metazoa</taxon>
        <taxon>Chordata</taxon>
        <taxon>Craniata</taxon>
        <taxon>Vertebrata</taxon>
        <taxon>Euteleostomi</taxon>
        <taxon>Mammalia</taxon>
        <taxon>Eutheria</taxon>
        <taxon>Laurasiatheria</taxon>
        <taxon>Carnivora</taxon>
        <taxon>Caniformia</taxon>
        <taxon>Musteloidea</taxon>
        <taxon>Mustelidae</taxon>
        <taxon>Mustelinae</taxon>
        <taxon>Mustela</taxon>
    </lineage>
</organism>
<dbReference type="eggNOG" id="KOG1565">
    <property type="taxonomic scope" value="Eukaryota"/>
</dbReference>
<dbReference type="STRING" id="9669.ENSMPUP00000006823"/>
<dbReference type="InterPro" id="IPR018487">
    <property type="entry name" value="Hemopexin-like_repeat"/>
</dbReference>
<dbReference type="GeneTree" id="ENSGT00940000159759"/>
<name>M3Y672_MUSPF</name>
<feature type="repeat" description="Hemopexin" evidence="1">
    <location>
        <begin position="75"/>
        <end position="100"/>
    </location>
</feature>
<dbReference type="SUPFAM" id="SSF50923">
    <property type="entry name" value="Hemopexin-like domain"/>
    <property type="match status" value="1"/>
</dbReference>
<dbReference type="InParanoid" id="M3Y672"/>
<evidence type="ECO:0000256" key="1">
    <source>
        <dbReference type="PROSITE-ProRule" id="PRU01011"/>
    </source>
</evidence>
<accession>M3Y672</accession>
<reference evidence="2" key="1">
    <citation type="submission" date="2024-06" db="UniProtKB">
        <authorList>
            <consortium name="Ensembl"/>
        </authorList>
    </citation>
    <scope>IDENTIFICATION</scope>
</reference>